<reference evidence="8 9" key="1">
    <citation type="submission" date="2023-01" db="EMBL/GenBank/DDBJ databases">
        <title>Complete genome sequence of Roseicyclus marinus strain Dej080120_10.</title>
        <authorList>
            <person name="Ueki S."/>
            <person name="Maruyama F."/>
        </authorList>
    </citation>
    <scope>NUCLEOTIDE SEQUENCE [LARGE SCALE GENOMIC DNA]</scope>
    <source>
        <strain evidence="8 9">Dej080120_10</strain>
    </source>
</reference>
<dbReference type="EMBL" id="AP027266">
    <property type="protein sequence ID" value="BDW85759.1"/>
    <property type="molecule type" value="Genomic_DNA"/>
</dbReference>
<dbReference type="KEGG" id="rmai:MACH21_19360"/>
<name>A0AA48H3B2_9RHOB</name>
<keyword evidence="9" id="KW-1185">Reference proteome</keyword>
<dbReference type="AlphaFoldDB" id="A0AA48H3B2"/>
<feature type="domain" description="RmlD-like substrate binding" evidence="7">
    <location>
        <begin position="4"/>
        <end position="242"/>
    </location>
</feature>
<evidence type="ECO:0000256" key="2">
    <source>
        <dbReference type="ARBA" id="ARBA00010944"/>
    </source>
</evidence>
<sequence length="288" mass="31506">MKKRVLVLGADGMLGHQLFLGLRGNFDVVGSVRSEKPEALAQRLFEATNTVFGRDMASEGVLLRTLDEVAPQIVVNAVGIVKQRPISTDVLQSLELNALLPHRLARACGERGIRLVHMSTDCVFAGTRGGYAENDTPDANDTYGRTKLLGEVTGEGCLTLRTSIIGLELARFRSLIEWFLRQRGRVPGYRRAIFSGLTTAELTRVISALLTDHSQMSGLYHVASAPISKFELLQKFARMAALPVDLVPDDSVVVDRSLDGSRFAHVTGYDVPSWDAMLSELAGDLRAR</sequence>
<dbReference type="EC" id="1.1.1.133" evidence="3 6"/>
<comment type="cofactor">
    <cofactor evidence="6">
        <name>Mg(2+)</name>
        <dbReference type="ChEBI" id="CHEBI:18420"/>
    </cofactor>
    <text evidence="6">Binds 1 Mg(2+) ion per monomer.</text>
</comment>
<gene>
    <name evidence="8" type="ORF">MACH21_19360</name>
</gene>
<keyword evidence="6" id="KW-0521">NADP</keyword>
<comment type="function">
    <text evidence="6">Catalyzes the reduction of dTDP-6-deoxy-L-lyxo-4-hexulose to yield dTDP-L-rhamnose.</text>
</comment>
<dbReference type="Gene3D" id="3.40.50.720">
    <property type="entry name" value="NAD(P)-binding Rossmann-like Domain"/>
    <property type="match status" value="1"/>
</dbReference>
<comment type="catalytic activity">
    <reaction evidence="5 6">
        <text>dTDP-beta-L-rhamnose + NADP(+) = dTDP-4-dehydro-beta-L-rhamnose + NADPH + H(+)</text>
        <dbReference type="Rhea" id="RHEA:21796"/>
        <dbReference type="ChEBI" id="CHEBI:15378"/>
        <dbReference type="ChEBI" id="CHEBI:57510"/>
        <dbReference type="ChEBI" id="CHEBI:57783"/>
        <dbReference type="ChEBI" id="CHEBI:58349"/>
        <dbReference type="ChEBI" id="CHEBI:62830"/>
        <dbReference type="EC" id="1.1.1.133"/>
    </reaction>
</comment>
<evidence type="ECO:0000313" key="9">
    <source>
        <dbReference type="Proteomes" id="UP001337723"/>
    </source>
</evidence>
<dbReference type="Proteomes" id="UP001337723">
    <property type="component" value="Chromosome"/>
</dbReference>
<dbReference type="GO" id="GO:0019305">
    <property type="term" value="P:dTDP-rhamnose biosynthetic process"/>
    <property type="evidence" value="ECO:0007669"/>
    <property type="project" value="TreeGrafter"/>
</dbReference>
<evidence type="ECO:0000256" key="3">
    <source>
        <dbReference type="ARBA" id="ARBA00012929"/>
    </source>
</evidence>
<dbReference type="SUPFAM" id="SSF51735">
    <property type="entry name" value="NAD(P)-binding Rossmann-fold domains"/>
    <property type="match status" value="1"/>
</dbReference>
<comment type="similarity">
    <text evidence="2 6">Belongs to the dTDP-4-dehydrorhamnose reductase family.</text>
</comment>
<dbReference type="GO" id="GO:0008831">
    <property type="term" value="F:dTDP-4-dehydrorhamnose reductase activity"/>
    <property type="evidence" value="ECO:0007669"/>
    <property type="project" value="UniProtKB-EC"/>
</dbReference>
<dbReference type="InterPro" id="IPR005913">
    <property type="entry name" value="dTDP_dehydrorham_reduct"/>
</dbReference>
<dbReference type="InterPro" id="IPR036291">
    <property type="entry name" value="NAD(P)-bd_dom_sf"/>
</dbReference>
<dbReference type="PANTHER" id="PTHR10491:SF4">
    <property type="entry name" value="METHIONINE ADENOSYLTRANSFERASE 2 SUBUNIT BETA"/>
    <property type="match status" value="1"/>
</dbReference>
<dbReference type="GO" id="GO:0005829">
    <property type="term" value="C:cytosol"/>
    <property type="evidence" value="ECO:0007669"/>
    <property type="project" value="TreeGrafter"/>
</dbReference>
<dbReference type="PANTHER" id="PTHR10491">
    <property type="entry name" value="DTDP-4-DEHYDRORHAMNOSE REDUCTASE"/>
    <property type="match status" value="1"/>
</dbReference>
<organism evidence="8 9">
    <name type="scientific">Roseicyclus marinus</name>
    <dbReference type="NCBI Taxonomy" id="2161673"/>
    <lineage>
        <taxon>Bacteria</taxon>
        <taxon>Pseudomonadati</taxon>
        <taxon>Pseudomonadota</taxon>
        <taxon>Alphaproteobacteria</taxon>
        <taxon>Rhodobacterales</taxon>
        <taxon>Roseobacteraceae</taxon>
        <taxon>Roseicyclus</taxon>
    </lineage>
</organism>
<dbReference type="CDD" id="cd05254">
    <property type="entry name" value="dTDP_HR_like_SDR_e"/>
    <property type="match status" value="1"/>
</dbReference>
<evidence type="ECO:0000256" key="6">
    <source>
        <dbReference type="RuleBase" id="RU364082"/>
    </source>
</evidence>
<keyword evidence="6" id="KW-0560">Oxidoreductase</keyword>
<proteinExistence type="inferred from homology"/>
<comment type="pathway">
    <text evidence="1 6">Carbohydrate biosynthesis; dTDP-L-rhamnose biosynthesis.</text>
</comment>
<dbReference type="RefSeq" id="WP_338271571.1">
    <property type="nucleotide sequence ID" value="NZ_AP027266.1"/>
</dbReference>
<protein>
    <recommendedName>
        <fullName evidence="4 6">dTDP-4-dehydrorhamnose reductase</fullName>
        <ecNumber evidence="3 6">1.1.1.133</ecNumber>
    </recommendedName>
</protein>
<dbReference type="Pfam" id="PF04321">
    <property type="entry name" value="RmlD_sub_bind"/>
    <property type="match status" value="1"/>
</dbReference>
<evidence type="ECO:0000313" key="8">
    <source>
        <dbReference type="EMBL" id="BDW85759.1"/>
    </source>
</evidence>
<evidence type="ECO:0000256" key="4">
    <source>
        <dbReference type="ARBA" id="ARBA00017099"/>
    </source>
</evidence>
<evidence type="ECO:0000256" key="1">
    <source>
        <dbReference type="ARBA" id="ARBA00004781"/>
    </source>
</evidence>
<dbReference type="InterPro" id="IPR029903">
    <property type="entry name" value="RmlD-like-bd"/>
</dbReference>
<evidence type="ECO:0000256" key="5">
    <source>
        <dbReference type="ARBA" id="ARBA00048200"/>
    </source>
</evidence>
<accession>A0AA48H3B2</accession>
<evidence type="ECO:0000259" key="7">
    <source>
        <dbReference type="Pfam" id="PF04321"/>
    </source>
</evidence>